<dbReference type="Gene3D" id="3.40.50.720">
    <property type="entry name" value="NAD(P)-binding Rossmann-like Domain"/>
    <property type="match status" value="1"/>
</dbReference>
<dbReference type="SMART" id="SM00829">
    <property type="entry name" value="PKS_ER"/>
    <property type="match status" value="1"/>
</dbReference>
<dbReference type="RefSeq" id="WP_245094787.1">
    <property type="nucleotide sequence ID" value="NZ_CP095053.1"/>
</dbReference>
<dbReference type="InterPro" id="IPR020843">
    <property type="entry name" value="ER"/>
</dbReference>
<keyword evidence="3" id="KW-1185">Reference proteome</keyword>
<dbReference type="InterPro" id="IPR011032">
    <property type="entry name" value="GroES-like_sf"/>
</dbReference>
<dbReference type="InterPro" id="IPR052711">
    <property type="entry name" value="Zinc_ADH-like"/>
</dbReference>
<name>A0A8T9SXB7_9BACT</name>
<protein>
    <submittedName>
        <fullName evidence="2">Zinc-binding dehydrogenase</fullName>
    </submittedName>
</protein>
<dbReference type="Proteomes" id="UP000829925">
    <property type="component" value="Chromosome"/>
</dbReference>
<evidence type="ECO:0000313" key="3">
    <source>
        <dbReference type="Proteomes" id="UP000829925"/>
    </source>
</evidence>
<gene>
    <name evidence="2" type="ORF">MUN82_02705</name>
</gene>
<accession>A0A8T9SXB7</accession>
<dbReference type="InterPro" id="IPR036291">
    <property type="entry name" value="NAD(P)-bd_dom_sf"/>
</dbReference>
<dbReference type="KEGG" id="haei:MUN82_02705"/>
<dbReference type="InterPro" id="IPR013149">
    <property type="entry name" value="ADH-like_C"/>
</dbReference>
<feature type="domain" description="Enoyl reductase (ER)" evidence="1">
    <location>
        <begin position="8"/>
        <end position="330"/>
    </location>
</feature>
<reference evidence="2 3" key="1">
    <citation type="submission" date="2022-04" db="EMBL/GenBank/DDBJ databases">
        <title>Hymenobacter sp. isolated from the air.</title>
        <authorList>
            <person name="Won M."/>
            <person name="Lee C.-M."/>
            <person name="Woen H.-Y."/>
            <person name="Kwon S.-W."/>
        </authorList>
    </citation>
    <scope>NUCLEOTIDE SEQUENCE [LARGE SCALE GENOMIC DNA]</scope>
    <source>
        <strain evidence="3">5413 J-13</strain>
    </source>
</reference>
<evidence type="ECO:0000313" key="2">
    <source>
        <dbReference type="EMBL" id="UOR06021.1"/>
    </source>
</evidence>
<dbReference type="GO" id="GO:0016491">
    <property type="term" value="F:oxidoreductase activity"/>
    <property type="evidence" value="ECO:0007669"/>
    <property type="project" value="InterPro"/>
</dbReference>
<evidence type="ECO:0000259" key="1">
    <source>
        <dbReference type="SMART" id="SM00829"/>
    </source>
</evidence>
<dbReference type="PANTHER" id="PTHR45033">
    <property type="match status" value="1"/>
</dbReference>
<dbReference type="PANTHER" id="PTHR45033:SF3">
    <property type="entry name" value="DEHYDROGENASE, PUTATIVE (AFU_ORTHOLOGUE AFUA_2G13270)-RELATED"/>
    <property type="match status" value="1"/>
</dbReference>
<dbReference type="InterPro" id="IPR013154">
    <property type="entry name" value="ADH-like_N"/>
</dbReference>
<dbReference type="SUPFAM" id="SSF50129">
    <property type="entry name" value="GroES-like"/>
    <property type="match status" value="1"/>
</dbReference>
<proteinExistence type="predicted"/>
<sequence>MQALILDGVNQTLQLREVPTPTPGPGEALVRLHAAALNHRDVWIQKGQYAGLKFPIILGSDGAGTVAELGEGADEALRNQAVLINPGMHWGDNLAAQAKEFQILGLPHDGTFGEYACVPARYVHPLPEHLSFAQAAALPLGGVTAYRALFTRAHLQAGERVLVSGVGGGVALLALQMAVASGAEVWVTSSSDEKIKQAQALGAKGGISYQAENWPATLAKQVGGGFDVIIDSAAGPGFNNLLDAAAPGGRIVFYGATQGDIPAVPARKIFWKQLTILGSTMGTEEDFAGLLQFVSEKKMVPVIDKTFPLAEGEAALRHMDDGAQFGKIVLEIVPA</sequence>
<dbReference type="AlphaFoldDB" id="A0A8T9SXB7"/>
<dbReference type="Pfam" id="PF08240">
    <property type="entry name" value="ADH_N"/>
    <property type="match status" value="1"/>
</dbReference>
<dbReference type="EMBL" id="CP095053">
    <property type="protein sequence ID" value="UOR06021.1"/>
    <property type="molecule type" value="Genomic_DNA"/>
</dbReference>
<dbReference type="SUPFAM" id="SSF51735">
    <property type="entry name" value="NAD(P)-binding Rossmann-fold domains"/>
    <property type="match status" value="1"/>
</dbReference>
<dbReference type="Gene3D" id="3.90.180.10">
    <property type="entry name" value="Medium-chain alcohol dehydrogenases, catalytic domain"/>
    <property type="match status" value="1"/>
</dbReference>
<organism evidence="2 3">
    <name type="scientific">Hymenobacter aerilatus</name>
    <dbReference type="NCBI Taxonomy" id="2932251"/>
    <lineage>
        <taxon>Bacteria</taxon>
        <taxon>Pseudomonadati</taxon>
        <taxon>Bacteroidota</taxon>
        <taxon>Cytophagia</taxon>
        <taxon>Cytophagales</taxon>
        <taxon>Hymenobacteraceae</taxon>
        <taxon>Hymenobacter</taxon>
    </lineage>
</organism>
<dbReference type="Pfam" id="PF00107">
    <property type="entry name" value="ADH_zinc_N"/>
    <property type="match status" value="1"/>
</dbReference>